<dbReference type="Gene3D" id="2.60.40.10">
    <property type="entry name" value="Immunoglobulins"/>
    <property type="match status" value="1"/>
</dbReference>
<name>A0ABV5J4X1_9BACT</name>
<protein>
    <submittedName>
        <fullName evidence="1">Uncharacterized protein</fullName>
    </submittedName>
</protein>
<comment type="caution">
    <text evidence="1">The sequence shown here is derived from an EMBL/GenBank/DDBJ whole genome shotgun (WGS) entry which is preliminary data.</text>
</comment>
<gene>
    <name evidence="1" type="ORF">ACFFUR_08615</name>
</gene>
<reference evidence="1 2" key="1">
    <citation type="submission" date="2024-09" db="EMBL/GenBank/DDBJ databases">
        <authorList>
            <person name="Sun Q."/>
            <person name="Mori K."/>
        </authorList>
    </citation>
    <scope>NUCLEOTIDE SEQUENCE [LARGE SCALE GENOMIC DNA]</scope>
    <source>
        <strain evidence="1 2">CECT 7682</strain>
    </source>
</reference>
<evidence type="ECO:0000313" key="2">
    <source>
        <dbReference type="Proteomes" id="UP001589654"/>
    </source>
</evidence>
<proteinExistence type="predicted"/>
<organism evidence="1 2">
    <name type="scientific">Echinicola jeungdonensis</name>
    <dbReference type="NCBI Taxonomy" id="709343"/>
    <lineage>
        <taxon>Bacteria</taxon>
        <taxon>Pseudomonadati</taxon>
        <taxon>Bacteroidota</taxon>
        <taxon>Cytophagia</taxon>
        <taxon>Cytophagales</taxon>
        <taxon>Cyclobacteriaceae</taxon>
        <taxon>Echinicola</taxon>
    </lineage>
</organism>
<keyword evidence="2" id="KW-1185">Reference proteome</keyword>
<sequence>MKRFYFLWAFCMSLFFTGVEIYGQSCTICDTTITVSGTESRIFDMPANAFVCITGSGVFNGELNLSDSSTVCIDEGITFEISSDFTQPNSANWGQMWSGSWVVNNYGKFVGNTVLTIQDGQVFNNYSYGDYQSYGDVDADLAIEAGFYIPPGGEGREENNQLNIENGGVFNNYGSINVSGDLVNNGEFNSTEEEFIVNVGNEFHNESGNADIYSLRAHGEITNTGEITLRGIIESVTDGFRNARGSESGTVIGIGSPCVIIRTATFIENNGESSLLDGRLGTIVLDSGEDNYDRSGKEEQDVLQANEVTDGECLRILPVVWQDIEAQFIQENKNVRIIWTTTKEWENSHFEIERSVDDAEDFKVIGKVEGLGWTSTLSHYEFVDEQLPFNATRIYYRVKQVDFDEEFVYSKVLSVKIPNAIVKSGVWRVYPNPIKGKRVSIELMKKQAYNGEVLRVRVIGPLHSTPFVSVSSVENLKTALEDALLILPKGLIVFEIQWGDKVEFIKMIYSD</sequence>
<dbReference type="Proteomes" id="UP001589654">
    <property type="component" value="Unassembled WGS sequence"/>
</dbReference>
<accession>A0ABV5J4X1</accession>
<dbReference type="InterPro" id="IPR013783">
    <property type="entry name" value="Ig-like_fold"/>
</dbReference>
<dbReference type="EMBL" id="JBHMEW010000054">
    <property type="protein sequence ID" value="MFB9211866.1"/>
    <property type="molecule type" value="Genomic_DNA"/>
</dbReference>
<evidence type="ECO:0000313" key="1">
    <source>
        <dbReference type="EMBL" id="MFB9211866.1"/>
    </source>
</evidence>
<dbReference type="RefSeq" id="WP_290247189.1">
    <property type="nucleotide sequence ID" value="NZ_JAUFQT010000001.1"/>
</dbReference>